<accession>A0ACD3RW78</accession>
<gene>
    <name evidence="1" type="ORF">E3U43_009021</name>
</gene>
<comment type="caution">
    <text evidence="1">The sequence shown here is derived from an EMBL/GenBank/DDBJ whole genome shotgun (WGS) entry which is preliminary data.</text>
</comment>
<keyword evidence="2" id="KW-1185">Reference proteome</keyword>
<proteinExistence type="predicted"/>
<sequence length="61" mass="6850">MIDKVFGVDEQDAVCVSRLGGADQRERLTSQRTTTWRQRKAWTHGDRGAKTKSSNEKLSGV</sequence>
<evidence type="ECO:0000313" key="1">
    <source>
        <dbReference type="EMBL" id="TMS23715.1"/>
    </source>
</evidence>
<dbReference type="Proteomes" id="UP000793456">
    <property type="component" value="Chromosome I"/>
</dbReference>
<evidence type="ECO:0000313" key="2">
    <source>
        <dbReference type="Proteomes" id="UP000793456"/>
    </source>
</evidence>
<name>A0ACD3RW78_LARCR</name>
<protein>
    <submittedName>
        <fullName evidence="1">Uncharacterized protein</fullName>
    </submittedName>
</protein>
<dbReference type="EMBL" id="CM011674">
    <property type="protein sequence ID" value="TMS23715.1"/>
    <property type="molecule type" value="Genomic_DNA"/>
</dbReference>
<reference evidence="1" key="1">
    <citation type="submission" date="2018-11" db="EMBL/GenBank/DDBJ databases">
        <title>The sequence and de novo assembly of Larimichthys crocea genome using PacBio and Hi-C technologies.</title>
        <authorList>
            <person name="Xu P."/>
            <person name="Chen B."/>
            <person name="Zhou Z."/>
            <person name="Ke Q."/>
            <person name="Wu Y."/>
            <person name="Bai H."/>
            <person name="Pu F."/>
        </authorList>
    </citation>
    <scope>NUCLEOTIDE SEQUENCE</scope>
    <source>
        <tissue evidence="1">Muscle</tissue>
    </source>
</reference>
<organism evidence="1 2">
    <name type="scientific">Larimichthys crocea</name>
    <name type="common">Large yellow croaker</name>
    <name type="synonym">Pseudosciaena crocea</name>
    <dbReference type="NCBI Taxonomy" id="215358"/>
    <lineage>
        <taxon>Eukaryota</taxon>
        <taxon>Metazoa</taxon>
        <taxon>Chordata</taxon>
        <taxon>Craniata</taxon>
        <taxon>Vertebrata</taxon>
        <taxon>Euteleostomi</taxon>
        <taxon>Actinopterygii</taxon>
        <taxon>Neopterygii</taxon>
        <taxon>Teleostei</taxon>
        <taxon>Neoteleostei</taxon>
        <taxon>Acanthomorphata</taxon>
        <taxon>Eupercaria</taxon>
        <taxon>Sciaenidae</taxon>
        <taxon>Larimichthys</taxon>
    </lineage>
</organism>